<dbReference type="RefSeq" id="WP_207299664.1">
    <property type="nucleotide sequence ID" value="NZ_CP071444.1"/>
</dbReference>
<dbReference type="PANTHER" id="PTHR42935">
    <property type="entry name" value="SLR0930 PROTEIN"/>
    <property type="match status" value="1"/>
</dbReference>
<dbReference type="Pfam" id="PF05673">
    <property type="entry name" value="DUF815"/>
    <property type="match status" value="1"/>
</dbReference>
<dbReference type="SMART" id="SM00382">
    <property type="entry name" value="AAA"/>
    <property type="match status" value="1"/>
</dbReference>
<dbReference type="AlphaFoldDB" id="A0A974XEE0"/>
<name>A0A974XEE0_9FIRM</name>
<evidence type="ECO:0000259" key="1">
    <source>
        <dbReference type="SMART" id="SM00382"/>
    </source>
</evidence>
<proteinExistence type="predicted"/>
<feature type="domain" description="AAA+ ATPase" evidence="1">
    <location>
        <begin position="200"/>
        <end position="319"/>
    </location>
</feature>
<keyword evidence="2" id="KW-0547">Nucleotide-binding</keyword>
<keyword evidence="2" id="KW-0067">ATP-binding</keyword>
<dbReference type="EMBL" id="CP071444">
    <property type="protein sequence ID" value="QSX08322.1"/>
    <property type="molecule type" value="Genomic_DNA"/>
</dbReference>
<dbReference type="PANTHER" id="PTHR42935:SF1">
    <property type="entry name" value="SLR0930 PROTEIN"/>
    <property type="match status" value="1"/>
</dbReference>
<accession>A0A974XEE0</accession>
<dbReference type="Proteomes" id="UP000663499">
    <property type="component" value="Chromosome"/>
</dbReference>
<reference evidence="2" key="1">
    <citation type="submission" date="2021-03" db="EMBL/GenBank/DDBJ databases">
        <title>Alkalibacter marinus sp. nov., isolated from tidal flat sediment.</title>
        <authorList>
            <person name="Namirimu T."/>
            <person name="Yang J.-A."/>
            <person name="Yang S.-H."/>
            <person name="Kim Y.-J."/>
            <person name="Kwon K.K."/>
        </authorList>
    </citation>
    <scope>NUCLEOTIDE SEQUENCE</scope>
    <source>
        <strain evidence="2">ES005</strain>
    </source>
</reference>
<dbReference type="SUPFAM" id="SSF52540">
    <property type="entry name" value="P-loop containing nucleoside triphosphate hydrolases"/>
    <property type="match status" value="1"/>
</dbReference>
<organism evidence="2 3">
    <name type="scientific">Alkalibacter rhizosphaerae</name>
    <dbReference type="NCBI Taxonomy" id="2815577"/>
    <lineage>
        <taxon>Bacteria</taxon>
        <taxon>Bacillati</taxon>
        <taxon>Bacillota</taxon>
        <taxon>Clostridia</taxon>
        <taxon>Eubacteriales</taxon>
        <taxon>Eubacteriaceae</taxon>
        <taxon>Alkalibacter</taxon>
    </lineage>
</organism>
<keyword evidence="3" id="KW-1185">Reference proteome</keyword>
<sequence>MKQLKVYHQLMKDPGVELYRTYILEKNKDKQREIAERMIVYLLDHGQKKDGIFSWKDYIAQRVLADENLFSMGAEQRRPMVRPVLQMTLSDLYKIQQMMKTTWTAYGHAAFDLLNGIFQEKDTNPFVKLSTADLFKWLKKFHEQNGTGIFTSSYVFKLTTDGTVIGVDHFEKVSFQDLIGYQRQMDSIRENVESFLHGKGFNNMLLYGDRGTGKSSSVKALLHEYKEEGLAVIEMKKDQFIHFSNISNTLRGRRQKCMVFIDDLSFEPSETSYKELKAVLEGSFESKPENIMMVVTSNRRHLIKESFADRETDIHVRETIGEQLSLFDRFGLIVYFDQPGEALFQEMVLEMASREGIVHSEEELLALANRWKVEKGTKSGRSVRQFIDSLKRQ</sequence>
<dbReference type="InterPro" id="IPR027417">
    <property type="entry name" value="P-loop_NTPase"/>
</dbReference>
<dbReference type="KEGG" id="alka:J0B03_11110"/>
<evidence type="ECO:0000313" key="3">
    <source>
        <dbReference type="Proteomes" id="UP000663499"/>
    </source>
</evidence>
<evidence type="ECO:0000313" key="2">
    <source>
        <dbReference type="EMBL" id="QSX08322.1"/>
    </source>
</evidence>
<protein>
    <submittedName>
        <fullName evidence="2">ATP-binding protein</fullName>
    </submittedName>
</protein>
<gene>
    <name evidence="2" type="ORF">J0B03_11110</name>
</gene>
<dbReference type="InterPro" id="IPR008533">
    <property type="entry name" value="DUF815"/>
</dbReference>
<dbReference type="Gene3D" id="3.40.50.300">
    <property type="entry name" value="P-loop containing nucleotide triphosphate hydrolases"/>
    <property type="match status" value="1"/>
</dbReference>
<dbReference type="InterPro" id="IPR003593">
    <property type="entry name" value="AAA+_ATPase"/>
</dbReference>
<dbReference type="CDD" id="cd00009">
    <property type="entry name" value="AAA"/>
    <property type="match status" value="1"/>
</dbReference>
<dbReference type="GO" id="GO:0005524">
    <property type="term" value="F:ATP binding"/>
    <property type="evidence" value="ECO:0007669"/>
    <property type="project" value="UniProtKB-KW"/>
</dbReference>